<keyword evidence="2" id="KW-1185">Reference proteome</keyword>
<dbReference type="OrthoDB" id="8119704at2759"/>
<dbReference type="EMBL" id="CP009807">
    <property type="protein sequence ID" value="ATZ48390.1"/>
    <property type="molecule type" value="Genomic_DNA"/>
</dbReference>
<reference evidence="1 2" key="2">
    <citation type="journal article" date="2012" name="Eukaryot. Cell">
        <title>Genome update of Botrytis cinerea strains B05.10 and T4.</title>
        <authorList>
            <person name="Staats M."/>
            <person name="van Kan J.A."/>
        </authorList>
    </citation>
    <scope>NUCLEOTIDE SEQUENCE [LARGE SCALE GENOMIC DNA]</scope>
    <source>
        <strain evidence="1 2">B05.10</strain>
    </source>
</reference>
<evidence type="ECO:0000313" key="1">
    <source>
        <dbReference type="EMBL" id="ATZ48390.1"/>
    </source>
</evidence>
<dbReference type="GeneID" id="5435944"/>
<accession>A0A384JD26</accession>
<sequence>MSPRLLSPTLLRVCRRNYSTSRTVSLAFDLHEPANPSSNAPRAIVFMHGLFGSKKNNRSIKLSQEI</sequence>
<proteinExistence type="predicted"/>
<protein>
    <submittedName>
        <fullName evidence="1">Uncharacterized protein</fullName>
    </submittedName>
</protein>
<evidence type="ECO:0000313" key="2">
    <source>
        <dbReference type="Proteomes" id="UP000001798"/>
    </source>
</evidence>
<dbReference type="Proteomes" id="UP000001798">
    <property type="component" value="Chromosome 3"/>
</dbReference>
<gene>
    <name evidence="1" type="ORF">BCIN_03g06150</name>
</gene>
<dbReference type="VEuPathDB" id="FungiDB:Bcin03g06150"/>
<reference evidence="1 2" key="3">
    <citation type="journal article" date="2017" name="Mol. Plant Pathol.">
        <title>A gapless genome sequence of the fungus Botrytis cinerea.</title>
        <authorList>
            <person name="Van Kan J.A."/>
            <person name="Stassen J.H."/>
            <person name="Mosbach A."/>
            <person name="Van Der Lee T.A."/>
            <person name="Faino L."/>
            <person name="Farmer A.D."/>
            <person name="Papasotiriou D.G."/>
            <person name="Zhou S."/>
            <person name="Seidl M.F."/>
            <person name="Cottam E."/>
            <person name="Edel D."/>
            <person name="Hahn M."/>
            <person name="Schwartz D.C."/>
            <person name="Dietrich R.A."/>
            <person name="Widdison S."/>
            <person name="Scalliet G."/>
        </authorList>
    </citation>
    <scope>NUCLEOTIDE SEQUENCE [LARGE SCALE GENOMIC DNA]</scope>
    <source>
        <strain evidence="1 2">B05.10</strain>
    </source>
</reference>
<reference evidence="1 2" key="1">
    <citation type="journal article" date="2011" name="PLoS Genet.">
        <title>Genomic analysis of the necrotrophic fungal pathogens Sclerotinia sclerotiorum and Botrytis cinerea.</title>
        <authorList>
            <person name="Amselem J."/>
            <person name="Cuomo C.A."/>
            <person name="van Kan J.A."/>
            <person name="Viaud M."/>
            <person name="Benito E.P."/>
            <person name="Couloux A."/>
            <person name="Coutinho P.M."/>
            <person name="de Vries R.P."/>
            <person name="Dyer P.S."/>
            <person name="Fillinger S."/>
            <person name="Fournier E."/>
            <person name="Gout L."/>
            <person name="Hahn M."/>
            <person name="Kohn L."/>
            <person name="Lapalu N."/>
            <person name="Plummer K.M."/>
            <person name="Pradier J.M."/>
            <person name="Quevillon E."/>
            <person name="Sharon A."/>
            <person name="Simon A."/>
            <person name="ten Have A."/>
            <person name="Tudzynski B."/>
            <person name="Tudzynski P."/>
            <person name="Wincker P."/>
            <person name="Andrew M."/>
            <person name="Anthouard V."/>
            <person name="Beever R.E."/>
            <person name="Beffa R."/>
            <person name="Benoit I."/>
            <person name="Bouzid O."/>
            <person name="Brault B."/>
            <person name="Chen Z."/>
            <person name="Choquer M."/>
            <person name="Collemare J."/>
            <person name="Cotton P."/>
            <person name="Danchin E.G."/>
            <person name="Da Silva C."/>
            <person name="Gautier A."/>
            <person name="Giraud C."/>
            <person name="Giraud T."/>
            <person name="Gonzalez C."/>
            <person name="Grossetete S."/>
            <person name="Guldener U."/>
            <person name="Henrissat B."/>
            <person name="Howlett B.J."/>
            <person name="Kodira C."/>
            <person name="Kretschmer M."/>
            <person name="Lappartient A."/>
            <person name="Leroch M."/>
            <person name="Levis C."/>
            <person name="Mauceli E."/>
            <person name="Neuveglise C."/>
            <person name="Oeser B."/>
            <person name="Pearson M."/>
            <person name="Poulain J."/>
            <person name="Poussereau N."/>
            <person name="Quesneville H."/>
            <person name="Rascle C."/>
            <person name="Schumacher J."/>
            <person name="Segurens B."/>
            <person name="Sexton A."/>
            <person name="Silva E."/>
            <person name="Sirven C."/>
            <person name="Soanes D.M."/>
            <person name="Talbot N.J."/>
            <person name="Templeton M."/>
            <person name="Yandava C."/>
            <person name="Yarden O."/>
            <person name="Zeng Q."/>
            <person name="Rollins J.A."/>
            <person name="Lebrun M.H."/>
            <person name="Dickman M."/>
        </authorList>
    </citation>
    <scope>NUCLEOTIDE SEQUENCE [LARGE SCALE GENOMIC DNA]</scope>
    <source>
        <strain evidence="1 2">B05.10</strain>
    </source>
</reference>
<dbReference type="AlphaFoldDB" id="A0A384JD26"/>
<dbReference type="RefSeq" id="XP_024547823.1">
    <property type="nucleotide sequence ID" value="XM_024692051.1"/>
</dbReference>
<name>A0A384JD26_BOTFB</name>
<organism evidence="1 2">
    <name type="scientific">Botryotinia fuckeliana (strain B05.10)</name>
    <name type="common">Noble rot fungus</name>
    <name type="synonym">Botrytis cinerea</name>
    <dbReference type="NCBI Taxonomy" id="332648"/>
    <lineage>
        <taxon>Eukaryota</taxon>
        <taxon>Fungi</taxon>
        <taxon>Dikarya</taxon>
        <taxon>Ascomycota</taxon>
        <taxon>Pezizomycotina</taxon>
        <taxon>Leotiomycetes</taxon>
        <taxon>Helotiales</taxon>
        <taxon>Sclerotiniaceae</taxon>
        <taxon>Botrytis</taxon>
    </lineage>
</organism>